<evidence type="ECO:0000256" key="2">
    <source>
        <dbReference type="SAM" id="SignalP"/>
    </source>
</evidence>
<gene>
    <name evidence="3" type="ORF">A3I29_00275</name>
</gene>
<comment type="caution">
    <text evidence="3">The sequence shown here is derived from an EMBL/GenBank/DDBJ whole genome shotgun (WGS) entry which is preliminary data.</text>
</comment>
<keyword evidence="1" id="KW-0472">Membrane</keyword>
<keyword evidence="1" id="KW-1133">Transmembrane helix</keyword>
<sequence>MKYFLLLTFLSVGLFAMSVPVLAQPAGSAAYEIGKQLGAAAGTKGANMGDPVDPRYIAVFIIKTILTIVGTLMFGFMVYAGYTWMTAGGNDEKVLSAKTTIRNSIIGLVIVLSAYAITIAVTNIAGGRPVDSGMSDGSDPLESAMQGCADNLSWGCLWSDN</sequence>
<evidence type="ECO:0000256" key="1">
    <source>
        <dbReference type="SAM" id="Phobius"/>
    </source>
</evidence>
<feature type="signal peptide" evidence="2">
    <location>
        <begin position="1"/>
        <end position="23"/>
    </location>
</feature>
<keyword evidence="2" id="KW-0732">Signal</keyword>
<accession>A0A1F6N9P2</accession>
<protein>
    <submittedName>
        <fullName evidence="3">Uncharacterized protein</fullName>
    </submittedName>
</protein>
<feature type="transmembrane region" description="Helical" evidence="1">
    <location>
        <begin position="105"/>
        <end position="125"/>
    </location>
</feature>
<evidence type="ECO:0000313" key="4">
    <source>
        <dbReference type="Proteomes" id="UP000178726"/>
    </source>
</evidence>
<organism evidence="3 4">
    <name type="scientific">Candidatus Magasanikbacteria bacterium RIFCSPLOWO2_02_FULL_44_11</name>
    <dbReference type="NCBI Taxonomy" id="1798689"/>
    <lineage>
        <taxon>Bacteria</taxon>
        <taxon>Candidatus Magasanikiibacteriota</taxon>
    </lineage>
</organism>
<dbReference type="Pfam" id="PF18895">
    <property type="entry name" value="T4SS_pilin"/>
    <property type="match status" value="1"/>
</dbReference>
<dbReference type="InterPro" id="IPR043993">
    <property type="entry name" value="T4SS_pilin"/>
</dbReference>
<reference evidence="3 4" key="1">
    <citation type="journal article" date="2016" name="Nat. Commun.">
        <title>Thousands of microbial genomes shed light on interconnected biogeochemical processes in an aquifer system.</title>
        <authorList>
            <person name="Anantharaman K."/>
            <person name="Brown C.T."/>
            <person name="Hug L.A."/>
            <person name="Sharon I."/>
            <person name="Castelle C.J."/>
            <person name="Probst A.J."/>
            <person name="Thomas B.C."/>
            <person name="Singh A."/>
            <person name="Wilkins M.J."/>
            <person name="Karaoz U."/>
            <person name="Brodie E.L."/>
            <person name="Williams K.H."/>
            <person name="Hubbard S.S."/>
            <person name="Banfield J.F."/>
        </authorList>
    </citation>
    <scope>NUCLEOTIDE SEQUENCE [LARGE SCALE GENOMIC DNA]</scope>
</reference>
<keyword evidence="1" id="KW-0812">Transmembrane</keyword>
<dbReference type="Proteomes" id="UP000178726">
    <property type="component" value="Unassembled WGS sequence"/>
</dbReference>
<dbReference type="AlphaFoldDB" id="A0A1F6N9P2"/>
<evidence type="ECO:0000313" key="3">
    <source>
        <dbReference type="EMBL" id="OGH80443.1"/>
    </source>
</evidence>
<feature type="chain" id="PRO_5009525750" evidence="2">
    <location>
        <begin position="24"/>
        <end position="161"/>
    </location>
</feature>
<dbReference type="STRING" id="1798689.A3I29_00275"/>
<name>A0A1F6N9P2_9BACT</name>
<feature type="transmembrane region" description="Helical" evidence="1">
    <location>
        <begin position="56"/>
        <end position="84"/>
    </location>
</feature>
<dbReference type="EMBL" id="MFQK01000047">
    <property type="protein sequence ID" value="OGH80443.1"/>
    <property type="molecule type" value="Genomic_DNA"/>
</dbReference>
<proteinExistence type="predicted"/>